<dbReference type="GO" id="GO:0006869">
    <property type="term" value="P:lipid transport"/>
    <property type="evidence" value="ECO:0007669"/>
    <property type="project" value="UniProtKB-UniRule"/>
</dbReference>
<comment type="function">
    <text evidence="5">Acts as component of the GARP complex that is involved in retrograde transport from early and late endosomes to the trans-Golgi network (TGN).</text>
</comment>
<dbReference type="EMBL" id="KL363183">
    <property type="protein sequence ID" value="KFD58710.1"/>
    <property type="molecule type" value="Genomic_DNA"/>
</dbReference>
<keyword evidence="3 5" id="KW-0813">Transport</keyword>
<comment type="subcellular location">
    <subcellularLocation>
        <location evidence="5">Golgi apparatus</location>
        <location evidence="5">trans-Golgi network</location>
    </subcellularLocation>
</comment>
<dbReference type="GO" id="GO:0007041">
    <property type="term" value="P:lysosomal transport"/>
    <property type="evidence" value="ECO:0007669"/>
    <property type="project" value="TreeGrafter"/>
</dbReference>
<comment type="subunit">
    <text evidence="5">Component of the Golgi-associated retrograde protein (GARP) complex.</text>
</comment>
<feature type="domain" description="Exocyst complex component EXOC2/Sec5 N-terminal" evidence="6">
    <location>
        <begin position="19"/>
        <end position="245"/>
    </location>
</feature>
<dbReference type="SUPFAM" id="SSF74788">
    <property type="entry name" value="Cullin repeat-like"/>
    <property type="match status" value="1"/>
</dbReference>
<evidence type="ECO:0000256" key="2">
    <source>
        <dbReference type="ARBA" id="ARBA00016122"/>
    </source>
</evidence>
<evidence type="ECO:0000256" key="5">
    <source>
        <dbReference type="RuleBase" id="RU368010"/>
    </source>
</evidence>
<dbReference type="GO" id="GO:0007030">
    <property type="term" value="P:Golgi organization"/>
    <property type="evidence" value="ECO:0007669"/>
    <property type="project" value="UniProtKB-UniRule"/>
</dbReference>
<keyword evidence="4" id="KW-0175">Coiled coil</keyword>
<name>A0A085MNB4_9BILA</name>
<keyword evidence="5" id="KW-0653">Protein transport</keyword>
<dbReference type="AlphaFoldDB" id="A0A085MNB4"/>
<evidence type="ECO:0000259" key="6">
    <source>
        <dbReference type="Pfam" id="PF15469"/>
    </source>
</evidence>
<accession>A0A085MNB4</accession>
<dbReference type="GO" id="GO:0016020">
    <property type="term" value="C:membrane"/>
    <property type="evidence" value="ECO:0007669"/>
    <property type="project" value="TreeGrafter"/>
</dbReference>
<gene>
    <name evidence="7" type="ORF">M513_00403</name>
</gene>
<keyword evidence="5" id="KW-0333">Golgi apparatus</keyword>
<dbReference type="GO" id="GO:0005829">
    <property type="term" value="C:cytosol"/>
    <property type="evidence" value="ECO:0007669"/>
    <property type="project" value="GOC"/>
</dbReference>
<evidence type="ECO:0000313" key="7">
    <source>
        <dbReference type="EMBL" id="KFD58710.1"/>
    </source>
</evidence>
<sequence>MSEEKAYNVGTSGGDCLNIDNSNFNSEMYIRKIVHEESLQELMNREHNLTQQLKSLDLDMQTLVYENYNKFITATDTVRSMRQDFIRMEGEMKNLMESMETISKSSNSLSSELVQKRKEMERLSRVKAIVKHLQFLFAFPSTLQSYIQATNYAAAVHAYQEYRDSFEQFKDVQALRSLYVETNAIIANLKDHLLEEFHSKILSGQELLSHVELLIKLGEQPSALAGDYLKSSFTCLRQELDNTQASNQEMTSSDVLHFVDTVCSTFLGNVSLVITSWRAIFNDVDQSELIDQISQLLTEYIAHCKQKFSTKVFTAESGFLMARALDRFYRRLLAIEQVLPLKAEVQVAAMELIKSTAWQQIQLVNQSANDSFEQSLNDCKRYIVQHKPLALRIGGSEKSGNVEQPLATALSTMENALLTNVKTSFAALFHFVATDLSFLTQSGFTEEFASVLKRDFLLPFFQHIVHSCNQCCNQSQERSSTSTMLILILCKMCNDCANSIFDKVIDLYEHQCALRREPVDDKDYSQLKMDLETLSRTLLDRFVMLEGFQLSQMLVKSAETRDWMASVEPRTVRSVIKRIVEDLSGIDSCVGQLLEEGHRKELNSDSSRRTSVANYSRSVRSWNVGANAYGTPAFSSTLGKLWNERVDYDIRVDFTKISVTTGIVKICLKTFLEVVRLRTYSKFGLQQLQIDCHYLQLFLWRFVVDESLILNLLDEVVSSAVQRCIEPQLMEPTLVNLVCERE</sequence>
<dbReference type="PANTHER" id="PTHR15954">
    <property type="entry name" value="VACUOLAR PROTEIN SORTING-ASSOCIATED PROTEIN 51 HOMOLOG"/>
    <property type="match status" value="1"/>
</dbReference>
<evidence type="ECO:0000256" key="4">
    <source>
        <dbReference type="ARBA" id="ARBA00023054"/>
    </source>
</evidence>
<keyword evidence="5" id="KW-0445">Lipid transport</keyword>
<dbReference type="Proteomes" id="UP000030764">
    <property type="component" value="Unassembled WGS sequence"/>
</dbReference>
<dbReference type="GO" id="GO:0015031">
    <property type="term" value="P:protein transport"/>
    <property type="evidence" value="ECO:0007669"/>
    <property type="project" value="UniProtKB-UniRule"/>
</dbReference>
<dbReference type="GO" id="GO:1990745">
    <property type="term" value="C:EARP complex"/>
    <property type="evidence" value="ECO:0007669"/>
    <property type="project" value="TreeGrafter"/>
</dbReference>
<dbReference type="GO" id="GO:0042147">
    <property type="term" value="P:retrograde transport, endosome to Golgi"/>
    <property type="evidence" value="ECO:0007669"/>
    <property type="project" value="UniProtKB-UniRule"/>
</dbReference>
<evidence type="ECO:0000256" key="1">
    <source>
        <dbReference type="ARBA" id="ARBA00006080"/>
    </source>
</evidence>
<dbReference type="InterPro" id="IPR014812">
    <property type="entry name" value="Vps51"/>
</dbReference>
<dbReference type="Pfam" id="PF15469">
    <property type="entry name" value="Sec5"/>
    <property type="match status" value="1"/>
</dbReference>
<dbReference type="InterPro" id="IPR016159">
    <property type="entry name" value="Cullin_repeat-like_dom_sf"/>
</dbReference>
<keyword evidence="8" id="KW-1185">Reference proteome</keyword>
<evidence type="ECO:0000256" key="3">
    <source>
        <dbReference type="ARBA" id="ARBA00022448"/>
    </source>
</evidence>
<dbReference type="GO" id="GO:0000938">
    <property type="term" value="C:GARP complex"/>
    <property type="evidence" value="ECO:0007669"/>
    <property type="project" value="UniProtKB-UniRule"/>
</dbReference>
<proteinExistence type="inferred from homology"/>
<dbReference type="GO" id="GO:0032456">
    <property type="term" value="P:endocytic recycling"/>
    <property type="evidence" value="ECO:0007669"/>
    <property type="project" value="TreeGrafter"/>
</dbReference>
<dbReference type="PANTHER" id="PTHR15954:SF4">
    <property type="entry name" value="VACUOLAR PROTEIN SORTING-ASSOCIATED PROTEIN 51 HOMOLOG"/>
    <property type="match status" value="1"/>
</dbReference>
<dbReference type="InterPro" id="IPR039481">
    <property type="entry name" value="EXOC2/Sec5_N_dom"/>
</dbReference>
<protein>
    <recommendedName>
        <fullName evidence="2 5">Vacuolar protein sorting-associated protein 51 homolog</fullName>
    </recommendedName>
</protein>
<dbReference type="GO" id="GO:0048193">
    <property type="term" value="P:Golgi vesicle transport"/>
    <property type="evidence" value="ECO:0007669"/>
    <property type="project" value="TreeGrafter"/>
</dbReference>
<comment type="similarity">
    <text evidence="1 5">Belongs to the VPS51 family.</text>
</comment>
<organism evidence="7 8">
    <name type="scientific">Trichuris suis</name>
    <name type="common">pig whipworm</name>
    <dbReference type="NCBI Taxonomy" id="68888"/>
    <lineage>
        <taxon>Eukaryota</taxon>
        <taxon>Metazoa</taxon>
        <taxon>Ecdysozoa</taxon>
        <taxon>Nematoda</taxon>
        <taxon>Enoplea</taxon>
        <taxon>Dorylaimia</taxon>
        <taxon>Trichinellida</taxon>
        <taxon>Trichuridae</taxon>
        <taxon>Trichuris</taxon>
    </lineage>
</organism>
<evidence type="ECO:0000313" key="8">
    <source>
        <dbReference type="Proteomes" id="UP000030764"/>
    </source>
</evidence>
<reference evidence="7 8" key="1">
    <citation type="journal article" date="2014" name="Nat. Genet.">
        <title>Genome and transcriptome of the porcine whipworm Trichuris suis.</title>
        <authorList>
            <person name="Jex A.R."/>
            <person name="Nejsum P."/>
            <person name="Schwarz E.M."/>
            <person name="Hu L."/>
            <person name="Young N.D."/>
            <person name="Hall R.S."/>
            <person name="Korhonen P.K."/>
            <person name="Liao S."/>
            <person name="Thamsborg S."/>
            <person name="Xia J."/>
            <person name="Xu P."/>
            <person name="Wang S."/>
            <person name="Scheerlinck J.P."/>
            <person name="Hofmann A."/>
            <person name="Sternberg P.W."/>
            <person name="Wang J."/>
            <person name="Gasser R.B."/>
        </authorList>
    </citation>
    <scope>NUCLEOTIDE SEQUENCE [LARGE SCALE GENOMIC DNA]</scope>
    <source>
        <strain evidence="7">DCEP-RM93M</strain>
    </source>
</reference>